<evidence type="ECO:0000256" key="2">
    <source>
        <dbReference type="ARBA" id="ARBA00022448"/>
    </source>
</evidence>
<comment type="similarity">
    <text evidence="9">Belongs to the ABC transporter superfamily. Lipid exporter (TC 3.A.1.106) family.</text>
</comment>
<dbReference type="AlphaFoldDB" id="A0AAW6TAH2"/>
<reference evidence="13 14" key="1">
    <citation type="submission" date="2023-04" db="EMBL/GenBank/DDBJ databases">
        <title>Klugiella caeni sp. nov. isolated from the sludge of biochemical tank.</title>
        <authorList>
            <person name="Geng K."/>
        </authorList>
    </citation>
    <scope>NUCLEOTIDE SEQUENCE [LARGE SCALE GENOMIC DNA]</scope>
    <source>
        <strain evidence="13 14">YN-L-19</strain>
    </source>
</reference>
<dbReference type="InterPro" id="IPR011527">
    <property type="entry name" value="ABC1_TM_dom"/>
</dbReference>
<evidence type="ECO:0000256" key="5">
    <source>
        <dbReference type="ARBA" id="ARBA00022741"/>
    </source>
</evidence>
<dbReference type="Proteomes" id="UP001321506">
    <property type="component" value="Unassembled WGS sequence"/>
</dbReference>
<feature type="transmembrane region" description="Helical" evidence="10">
    <location>
        <begin position="22"/>
        <end position="48"/>
    </location>
</feature>
<evidence type="ECO:0000256" key="8">
    <source>
        <dbReference type="ARBA" id="ARBA00023136"/>
    </source>
</evidence>
<evidence type="ECO:0000256" key="4">
    <source>
        <dbReference type="ARBA" id="ARBA00022692"/>
    </source>
</evidence>
<dbReference type="GO" id="GO:0005886">
    <property type="term" value="C:plasma membrane"/>
    <property type="evidence" value="ECO:0007669"/>
    <property type="project" value="UniProtKB-SubCell"/>
</dbReference>
<dbReference type="PANTHER" id="PTHR24221:SF590">
    <property type="entry name" value="COMPONENT LINKED WITH THE ASSEMBLY OF CYTOCHROME' TRANSPORT TRANSMEMBRANE ATP-BINDING PROTEIN ABC TRANSPORTER CYDD-RELATED"/>
    <property type="match status" value="1"/>
</dbReference>
<dbReference type="SUPFAM" id="SSF90123">
    <property type="entry name" value="ABC transporter transmembrane region"/>
    <property type="match status" value="1"/>
</dbReference>
<organism evidence="13 14">
    <name type="scientific">Ruicaihuangia caeni</name>
    <dbReference type="NCBI Taxonomy" id="3042517"/>
    <lineage>
        <taxon>Bacteria</taxon>
        <taxon>Bacillati</taxon>
        <taxon>Actinomycetota</taxon>
        <taxon>Actinomycetes</taxon>
        <taxon>Micrococcales</taxon>
        <taxon>Microbacteriaceae</taxon>
        <taxon>Ruicaihuangia</taxon>
    </lineage>
</organism>
<evidence type="ECO:0000256" key="9">
    <source>
        <dbReference type="ARBA" id="ARBA00061644"/>
    </source>
</evidence>
<dbReference type="Pfam" id="PF00005">
    <property type="entry name" value="ABC_tran"/>
    <property type="match status" value="1"/>
</dbReference>
<keyword evidence="7 10" id="KW-1133">Transmembrane helix</keyword>
<feature type="domain" description="ABC transporter" evidence="11">
    <location>
        <begin position="353"/>
        <end position="588"/>
    </location>
</feature>
<dbReference type="Gene3D" id="3.40.50.300">
    <property type="entry name" value="P-loop containing nucleotide triphosphate hydrolases"/>
    <property type="match status" value="1"/>
</dbReference>
<dbReference type="Gene3D" id="1.20.1560.10">
    <property type="entry name" value="ABC transporter type 1, transmembrane domain"/>
    <property type="match status" value="1"/>
</dbReference>
<dbReference type="PROSITE" id="PS50893">
    <property type="entry name" value="ABC_TRANSPORTER_2"/>
    <property type="match status" value="1"/>
</dbReference>
<comment type="caution">
    <text evidence="13">The sequence shown here is derived from an EMBL/GenBank/DDBJ whole genome shotgun (WGS) entry which is preliminary data.</text>
</comment>
<dbReference type="InterPro" id="IPR003439">
    <property type="entry name" value="ABC_transporter-like_ATP-bd"/>
</dbReference>
<evidence type="ECO:0000259" key="11">
    <source>
        <dbReference type="PROSITE" id="PS50893"/>
    </source>
</evidence>
<feature type="transmembrane region" description="Helical" evidence="10">
    <location>
        <begin position="68"/>
        <end position="92"/>
    </location>
</feature>
<keyword evidence="2" id="KW-0813">Transport</keyword>
<dbReference type="RefSeq" id="WP_281489193.1">
    <property type="nucleotide sequence ID" value="NZ_JASATX010000004.1"/>
</dbReference>
<feature type="domain" description="ABC transmembrane type-1" evidence="12">
    <location>
        <begin position="22"/>
        <end position="316"/>
    </location>
</feature>
<dbReference type="PROSITE" id="PS00211">
    <property type="entry name" value="ABC_TRANSPORTER_1"/>
    <property type="match status" value="1"/>
</dbReference>
<feature type="transmembrane region" description="Helical" evidence="10">
    <location>
        <begin position="172"/>
        <end position="192"/>
    </location>
</feature>
<dbReference type="InterPro" id="IPR027417">
    <property type="entry name" value="P-loop_NTPase"/>
</dbReference>
<evidence type="ECO:0000313" key="14">
    <source>
        <dbReference type="Proteomes" id="UP001321506"/>
    </source>
</evidence>
<keyword evidence="3" id="KW-1003">Cell membrane</keyword>
<protein>
    <submittedName>
        <fullName evidence="13">ABC transporter ATP-binding protein</fullName>
    </submittedName>
</protein>
<dbReference type="InterPro" id="IPR017871">
    <property type="entry name" value="ABC_transporter-like_CS"/>
</dbReference>
<dbReference type="PANTHER" id="PTHR24221">
    <property type="entry name" value="ATP-BINDING CASSETTE SUB-FAMILY B"/>
    <property type="match status" value="1"/>
</dbReference>
<evidence type="ECO:0000313" key="13">
    <source>
        <dbReference type="EMBL" id="MDI2099409.1"/>
    </source>
</evidence>
<dbReference type="EMBL" id="JASATX010000004">
    <property type="protein sequence ID" value="MDI2099409.1"/>
    <property type="molecule type" value="Genomic_DNA"/>
</dbReference>
<keyword evidence="4 10" id="KW-0812">Transmembrane</keyword>
<dbReference type="GO" id="GO:0140359">
    <property type="term" value="F:ABC-type transporter activity"/>
    <property type="evidence" value="ECO:0007669"/>
    <property type="project" value="InterPro"/>
</dbReference>
<dbReference type="SUPFAM" id="SSF52540">
    <property type="entry name" value="P-loop containing nucleoside triphosphate hydrolases"/>
    <property type="match status" value="1"/>
</dbReference>
<evidence type="ECO:0000256" key="10">
    <source>
        <dbReference type="SAM" id="Phobius"/>
    </source>
</evidence>
<dbReference type="InterPro" id="IPR003593">
    <property type="entry name" value="AAA+_ATPase"/>
</dbReference>
<keyword evidence="6 13" id="KW-0067">ATP-binding</keyword>
<dbReference type="InterPro" id="IPR039421">
    <property type="entry name" value="Type_1_exporter"/>
</dbReference>
<keyword evidence="14" id="KW-1185">Reference proteome</keyword>
<feature type="transmembrane region" description="Helical" evidence="10">
    <location>
        <begin position="145"/>
        <end position="166"/>
    </location>
</feature>
<evidence type="ECO:0000256" key="6">
    <source>
        <dbReference type="ARBA" id="ARBA00022840"/>
    </source>
</evidence>
<gene>
    <name evidence="13" type="ORF">QF206_10585</name>
</gene>
<sequence>MRQVFGVYSDFLGVLPSNARRFVALFSVLQAALALLDALALGLLALTIAPLSTGQPVVLPLIGELDDAGALVAVAAVCALIIAKGLLSVLLLRWATQRFARYELEIGTRLFRAFMAAPWLVRLRKNSSDIVRLADSSVNAAVMSFLLPGSTILGEIASLVAILLVLVIAQPAIALVTLLYLGAIGAVLYFWIARHARTAGRVNLQFTLQSGRFITEMVGAMKEITLRNKNGEVVDVVRRSREHSTRARANVYFLGQVPRFVLESAIVGGFVLVGAVGFTLGGAGDAITAVALFGLAGFRMAPSIIRLQSVLSQMISAVPHPVAVTDEIRTAEEASAGREAAEGAPFPTNPRKLELSEVVFKYSSDARPAVDSVSLTIPFGTTAAVVGQSGSGKSTLVDLILGLIDPTGGTITVDGASTASLTQSWRERVAYVPQEVALFDGTVAENVALSWSGEFDRDRVRAALRRAQLLDTVESREGGIDARVGERGLALSGGQRQRLGIARALYAEPLVLVLDEATSALDTKTEAAVMESIRDLRGDVTLVIVAHRLATVKDADQVFYLKDGRVAGSGRFSEVVATVPEFAQQAALAGLV</sequence>
<accession>A0AAW6TAH2</accession>
<evidence type="ECO:0000259" key="12">
    <source>
        <dbReference type="PROSITE" id="PS50929"/>
    </source>
</evidence>
<dbReference type="PROSITE" id="PS50929">
    <property type="entry name" value="ABC_TM1F"/>
    <property type="match status" value="1"/>
</dbReference>
<comment type="subcellular location">
    <subcellularLocation>
        <location evidence="1">Cell membrane</location>
        <topology evidence="1">Multi-pass membrane protein</topology>
    </subcellularLocation>
</comment>
<proteinExistence type="inferred from homology"/>
<evidence type="ECO:0000256" key="1">
    <source>
        <dbReference type="ARBA" id="ARBA00004651"/>
    </source>
</evidence>
<evidence type="ECO:0000256" key="3">
    <source>
        <dbReference type="ARBA" id="ARBA00022475"/>
    </source>
</evidence>
<name>A0AAW6TAH2_9MICO</name>
<feature type="transmembrane region" description="Helical" evidence="10">
    <location>
        <begin position="260"/>
        <end position="280"/>
    </location>
</feature>
<keyword evidence="8 10" id="KW-0472">Membrane</keyword>
<dbReference type="GO" id="GO:0016887">
    <property type="term" value="F:ATP hydrolysis activity"/>
    <property type="evidence" value="ECO:0007669"/>
    <property type="project" value="InterPro"/>
</dbReference>
<dbReference type="SMART" id="SM00382">
    <property type="entry name" value="AAA"/>
    <property type="match status" value="1"/>
</dbReference>
<dbReference type="GO" id="GO:0005524">
    <property type="term" value="F:ATP binding"/>
    <property type="evidence" value="ECO:0007669"/>
    <property type="project" value="UniProtKB-KW"/>
</dbReference>
<evidence type="ECO:0000256" key="7">
    <source>
        <dbReference type="ARBA" id="ARBA00022989"/>
    </source>
</evidence>
<keyword evidence="5" id="KW-0547">Nucleotide-binding</keyword>
<dbReference type="InterPro" id="IPR036640">
    <property type="entry name" value="ABC1_TM_sf"/>
</dbReference>
<dbReference type="FunFam" id="3.40.50.300:FF:000299">
    <property type="entry name" value="ABC transporter ATP-binding protein/permease"/>
    <property type="match status" value="1"/>
</dbReference>